<proteinExistence type="predicted"/>
<feature type="compositionally biased region" description="Polar residues" evidence="1">
    <location>
        <begin position="19"/>
        <end position="31"/>
    </location>
</feature>
<dbReference type="EMBL" id="VSRR010002044">
    <property type="protein sequence ID" value="MPC29272.1"/>
    <property type="molecule type" value="Genomic_DNA"/>
</dbReference>
<dbReference type="AlphaFoldDB" id="A0A5B7E5I8"/>
<organism evidence="2 3">
    <name type="scientific">Portunus trituberculatus</name>
    <name type="common">Swimming crab</name>
    <name type="synonym">Neptunus trituberculatus</name>
    <dbReference type="NCBI Taxonomy" id="210409"/>
    <lineage>
        <taxon>Eukaryota</taxon>
        <taxon>Metazoa</taxon>
        <taxon>Ecdysozoa</taxon>
        <taxon>Arthropoda</taxon>
        <taxon>Crustacea</taxon>
        <taxon>Multicrustacea</taxon>
        <taxon>Malacostraca</taxon>
        <taxon>Eumalacostraca</taxon>
        <taxon>Eucarida</taxon>
        <taxon>Decapoda</taxon>
        <taxon>Pleocyemata</taxon>
        <taxon>Brachyura</taxon>
        <taxon>Eubrachyura</taxon>
        <taxon>Portunoidea</taxon>
        <taxon>Portunidae</taxon>
        <taxon>Portuninae</taxon>
        <taxon>Portunus</taxon>
    </lineage>
</organism>
<gene>
    <name evidence="2" type="ORF">E2C01_022496</name>
</gene>
<feature type="compositionally biased region" description="Low complexity" evidence="1">
    <location>
        <begin position="42"/>
        <end position="51"/>
    </location>
</feature>
<sequence length="135" mass="14517">MRPKPPAAIPLLNPNPSPGNQCLSSPDQSLRLSPICRPRNKPSATAPTLTLPYTPSASTTLLVLVQALRHCLSPLHPEPPPTPIQASYIRKLSLNPSPSTITTALLQASNLPLMPQTLPYIPSLLSTFPLFPLHP</sequence>
<evidence type="ECO:0000313" key="3">
    <source>
        <dbReference type="Proteomes" id="UP000324222"/>
    </source>
</evidence>
<feature type="region of interest" description="Disordered" evidence="1">
    <location>
        <begin position="1"/>
        <end position="51"/>
    </location>
</feature>
<reference evidence="2 3" key="1">
    <citation type="submission" date="2019-05" db="EMBL/GenBank/DDBJ databases">
        <title>Another draft genome of Portunus trituberculatus and its Hox gene families provides insights of decapod evolution.</title>
        <authorList>
            <person name="Jeong J.-H."/>
            <person name="Song I."/>
            <person name="Kim S."/>
            <person name="Choi T."/>
            <person name="Kim D."/>
            <person name="Ryu S."/>
            <person name="Kim W."/>
        </authorList>
    </citation>
    <scope>NUCLEOTIDE SEQUENCE [LARGE SCALE GENOMIC DNA]</scope>
    <source>
        <tissue evidence="2">Muscle</tissue>
    </source>
</reference>
<protein>
    <submittedName>
        <fullName evidence="2">Uncharacterized protein</fullName>
    </submittedName>
</protein>
<name>A0A5B7E5I8_PORTR</name>
<feature type="compositionally biased region" description="Pro residues" evidence="1">
    <location>
        <begin position="1"/>
        <end position="17"/>
    </location>
</feature>
<dbReference type="Proteomes" id="UP000324222">
    <property type="component" value="Unassembled WGS sequence"/>
</dbReference>
<accession>A0A5B7E5I8</accession>
<comment type="caution">
    <text evidence="2">The sequence shown here is derived from an EMBL/GenBank/DDBJ whole genome shotgun (WGS) entry which is preliminary data.</text>
</comment>
<evidence type="ECO:0000313" key="2">
    <source>
        <dbReference type="EMBL" id="MPC29272.1"/>
    </source>
</evidence>
<keyword evidence="3" id="KW-1185">Reference proteome</keyword>
<evidence type="ECO:0000256" key="1">
    <source>
        <dbReference type="SAM" id="MobiDB-lite"/>
    </source>
</evidence>